<accession>A0A6J7RRK3</accession>
<feature type="transmembrane region" description="Helical" evidence="6">
    <location>
        <begin position="88"/>
        <end position="116"/>
    </location>
</feature>
<evidence type="ECO:0000256" key="2">
    <source>
        <dbReference type="ARBA" id="ARBA00022692"/>
    </source>
</evidence>
<evidence type="ECO:0000256" key="3">
    <source>
        <dbReference type="ARBA" id="ARBA00022989"/>
    </source>
</evidence>
<evidence type="ECO:0000256" key="4">
    <source>
        <dbReference type="ARBA" id="ARBA00023136"/>
    </source>
</evidence>
<proteinExistence type="predicted"/>
<evidence type="ECO:0000313" key="8">
    <source>
        <dbReference type="EMBL" id="CAB5031455.1"/>
    </source>
</evidence>
<feature type="domain" description="Peptidase S54 rhomboid" evidence="7">
    <location>
        <begin position="122"/>
        <end position="260"/>
    </location>
</feature>
<feature type="transmembrane region" description="Helical" evidence="6">
    <location>
        <begin position="219"/>
        <end position="236"/>
    </location>
</feature>
<dbReference type="Pfam" id="PF01694">
    <property type="entry name" value="Rhomboid"/>
    <property type="match status" value="1"/>
</dbReference>
<dbReference type="SUPFAM" id="SSF144091">
    <property type="entry name" value="Rhomboid-like"/>
    <property type="match status" value="1"/>
</dbReference>
<evidence type="ECO:0000259" key="7">
    <source>
        <dbReference type="Pfam" id="PF01694"/>
    </source>
</evidence>
<dbReference type="EMBL" id="CAFBPX010000045">
    <property type="protein sequence ID" value="CAB5031455.1"/>
    <property type="molecule type" value="Genomic_DNA"/>
</dbReference>
<name>A0A6J7RRK3_9ZZZZ</name>
<feature type="transmembrane region" description="Helical" evidence="6">
    <location>
        <begin position="187"/>
        <end position="207"/>
    </location>
</feature>
<keyword evidence="2 6" id="KW-0812">Transmembrane</keyword>
<feature type="region of interest" description="Disordered" evidence="5">
    <location>
        <begin position="56"/>
        <end position="84"/>
    </location>
</feature>
<feature type="compositionally biased region" description="Basic residues" evidence="5">
    <location>
        <begin position="66"/>
        <end position="78"/>
    </location>
</feature>
<protein>
    <submittedName>
        <fullName evidence="8">Unannotated protein</fullName>
    </submittedName>
</protein>
<keyword evidence="3 6" id="KW-1133">Transmembrane helix</keyword>
<reference evidence="8" key="1">
    <citation type="submission" date="2020-05" db="EMBL/GenBank/DDBJ databases">
        <authorList>
            <person name="Chiriac C."/>
            <person name="Salcher M."/>
            <person name="Ghai R."/>
            <person name="Kavagutti S V."/>
        </authorList>
    </citation>
    <scope>NUCLEOTIDE SEQUENCE</scope>
</reference>
<dbReference type="Gene3D" id="1.20.1540.10">
    <property type="entry name" value="Rhomboid-like"/>
    <property type="match status" value="1"/>
</dbReference>
<feature type="transmembrane region" description="Helical" evidence="6">
    <location>
        <begin position="136"/>
        <end position="154"/>
    </location>
</feature>
<gene>
    <name evidence="8" type="ORF">UFOPK4175_00370</name>
</gene>
<evidence type="ECO:0000256" key="6">
    <source>
        <dbReference type="SAM" id="Phobius"/>
    </source>
</evidence>
<dbReference type="GO" id="GO:0016020">
    <property type="term" value="C:membrane"/>
    <property type="evidence" value="ECO:0007669"/>
    <property type="project" value="UniProtKB-SubCell"/>
</dbReference>
<dbReference type="InterPro" id="IPR035952">
    <property type="entry name" value="Rhomboid-like_sf"/>
</dbReference>
<sequence length="261" mass="26501">MAPGCLAHGPGKIAASMPDAPDLFVVCRSCGSEVSKYVTECPYCGARMQKRAPKIARGQIAAGGPKPKRQRQRRRRDRGNRSWSTRPVVSGALAVACAVGSVLLVPGVVSAIQVGVVGQLDGQWWRLLTASFFADNLWYAAAGVVAVALFGGLIERRDGPLVAGACFAICAVGGMAAAAGLESIPLALGANAAGLGLIGAWVVGPVLETRRGEQPQADLIGAGVCAAVLLLMPLAAVEASSTAGAAGLVLGLLVGALLARR</sequence>
<keyword evidence="4 6" id="KW-0472">Membrane</keyword>
<dbReference type="GO" id="GO:0004252">
    <property type="term" value="F:serine-type endopeptidase activity"/>
    <property type="evidence" value="ECO:0007669"/>
    <property type="project" value="InterPro"/>
</dbReference>
<feature type="transmembrane region" description="Helical" evidence="6">
    <location>
        <begin position="161"/>
        <end position="181"/>
    </location>
</feature>
<evidence type="ECO:0000256" key="1">
    <source>
        <dbReference type="ARBA" id="ARBA00004141"/>
    </source>
</evidence>
<dbReference type="InterPro" id="IPR022764">
    <property type="entry name" value="Peptidase_S54_rhomboid_dom"/>
</dbReference>
<dbReference type="AlphaFoldDB" id="A0A6J7RRK3"/>
<feature type="transmembrane region" description="Helical" evidence="6">
    <location>
        <begin position="242"/>
        <end position="259"/>
    </location>
</feature>
<organism evidence="8">
    <name type="scientific">freshwater metagenome</name>
    <dbReference type="NCBI Taxonomy" id="449393"/>
    <lineage>
        <taxon>unclassified sequences</taxon>
        <taxon>metagenomes</taxon>
        <taxon>ecological metagenomes</taxon>
    </lineage>
</organism>
<comment type="subcellular location">
    <subcellularLocation>
        <location evidence="1">Membrane</location>
        <topology evidence="1">Multi-pass membrane protein</topology>
    </subcellularLocation>
</comment>
<evidence type="ECO:0000256" key="5">
    <source>
        <dbReference type="SAM" id="MobiDB-lite"/>
    </source>
</evidence>